<dbReference type="InterPro" id="IPR027417">
    <property type="entry name" value="P-loop_NTPase"/>
</dbReference>
<evidence type="ECO:0000256" key="4">
    <source>
        <dbReference type="ARBA" id="ARBA00022840"/>
    </source>
</evidence>
<evidence type="ECO:0000256" key="1">
    <source>
        <dbReference type="ARBA" id="ARBA00005417"/>
    </source>
</evidence>
<dbReference type="AlphaFoldDB" id="A0A4R9LNY8"/>
<dbReference type="PROSITE" id="PS50893">
    <property type="entry name" value="ABC_TRANSPORTER_2"/>
    <property type="match status" value="1"/>
</dbReference>
<reference evidence="6" key="1">
    <citation type="journal article" date="2019" name="PLoS Negl. Trop. Dis.">
        <title>Revisiting the worldwide diversity of Leptospira species in the environment.</title>
        <authorList>
            <person name="Vincent A.T."/>
            <person name="Schiettekatte O."/>
            <person name="Bourhy P."/>
            <person name="Veyrier F.J."/>
            <person name="Picardeau M."/>
        </authorList>
    </citation>
    <scope>NUCLEOTIDE SEQUENCE [LARGE SCALE GENOMIC DNA]</scope>
    <source>
        <strain evidence="6">201400974</strain>
    </source>
</reference>
<dbReference type="InterPro" id="IPR003439">
    <property type="entry name" value="ABC_transporter-like_ATP-bd"/>
</dbReference>
<keyword evidence="4 6" id="KW-0067">ATP-binding</keyword>
<dbReference type="CDD" id="cd03230">
    <property type="entry name" value="ABC_DR_subfamily_A"/>
    <property type="match status" value="1"/>
</dbReference>
<keyword evidence="7" id="KW-1185">Reference proteome</keyword>
<comment type="caution">
    <text evidence="6">The sequence shown here is derived from an EMBL/GenBank/DDBJ whole genome shotgun (WGS) entry which is preliminary data.</text>
</comment>
<dbReference type="SUPFAM" id="SSF52540">
    <property type="entry name" value="P-loop containing nucleoside triphosphate hydrolases"/>
    <property type="match status" value="1"/>
</dbReference>
<organism evidence="6 7">
    <name type="scientific">Leptospira ilyithenensis</name>
    <dbReference type="NCBI Taxonomy" id="2484901"/>
    <lineage>
        <taxon>Bacteria</taxon>
        <taxon>Pseudomonadati</taxon>
        <taxon>Spirochaetota</taxon>
        <taxon>Spirochaetia</taxon>
        <taxon>Leptospirales</taxon>
        <taxon>Leptospiraceae</taxon>
        <taxon>Leptospira</taxon>
    </lineage>
</organism>
<sequence>MSHEVWGENCLLVEFRQAIFYTWNSCEVRVLTFMQAVRLFKQFPGKMAVNDLNFSLVPGRLTALLGPNGAGKTTTMRLLSGFLDPSSGEVRMGGVNLSTSRKSLLGKIGYLPENGPSYKDLTVMEFLHFLARVRGFDLNKSTKVIHSVVEELVLGDVRNSIIGNLSKGYRQRVALAGVLLGDPDYLILDEPSYGLDPKQMTQIRNLIRSLSKQKTVLVSTHSLEEVEEICDHVIILANGKIVADSSVQTLRKKDKLYIEVKAEYPVIDSLFQKYGFTGLTSIQTPKDGFGKYELSLGEKSPEEVFRILASTNFSVREMRRSEDSLKTIFDSITSGQS</sequence>
<dbReference type="RefSeq" id="WP_135765675.1">
    <property type="nucleotide sequence ID" value="NZ_RQHV01000062.1"/>
</dbReference>
<name>A0A4R9LNY8_9LEPT</name>
<evidence type="ECO:0000313" key="6">
    <source>
        <dbReference type="EMBL" id="TGN06951.1"/>
    </source>
</evidence>
<accession>A0A4R9LNY8</accession>
<comment type="similarity">
    <text evidence="1">Belongs to the ABC transporter superfamily.</text>
</comment>
<feature type="domain" description="ABC transporter" evidence="5">
    <location>
        <begin position="34"/>
        <end position="263"/>
    </location>
</feature>
<evidence type="ECO:0000313" key="7">
    <source>
        <dbReference type="Proteomes" id="UP000298264"/>
    </source>
</evidence>
<keyword evidence="2" id="KW-0813">Transport</keyword>
<evidence type="ECO:0000256" key="2">
    <source>
        <dbReference type="ARBA" id="ARBA00022448"/>
    </source>
</evidence>
<dbReference type="SMART" id="SM00382">
    <property type="entry name" value="AAA"/>
    <property type="match status" value="1"/>
</dbReference>
<protein>
    <submittedName>
        <fullName evidence="6">ABC transporter ATP-binding protein</fullName>
    </submittedName>
</protein>
<dbReference type="Proteomes" id="UP000298264">
    <property type="component" value="Unassembled WGS sequence"/>
</dbReference>
<evidence type="ECO:0000256" key="3">
    <source>
        <dbReference type="ARBA" id="ARBA00022741"/>
    </source>
</evidence>
<dbReference type="GO" id="GO:0016887">
    <property type="term" value="F:ATP hydrolysis activity"/>
    <property type="evidence" value="ECO:0007669"/>
    <property type="project" value="InterPro"/>
</dbReference>
<keyword evidence="3" id="KW-0547">Nucleotide-binding</keyword>
<proteinExistence type="inferred from homology"/>
<dbReference type="EMBL" id="RQHV01000062">
    <property type="protein sequence ID" value="TGN06951.1"/>
    <property type="molecule type" value="Genomic_DNA"/>
</dbReference>
<dbReference type="OrthoDB" id="9775135at2"/>
<dbReference type="PANTHER" id="PTHR43335">
    <property type="entry name" value="ABC TRANSPORTER, ATP-BINDING PROTEIN"/>
    <property type="match status" value="1"/>
</dbReference>
<dbReference type="InterPro" id="IPR003593">
    <property type="entry name" value="AAA+_ATPase"/>
</dbReference>
<dbReference type="Gene3D" id="3.40.50.300">
    <property type="entry name" value="P-loop containing nucleotide triphosphate hydrolases"/>
    <property type="match status" value="1"/>
</dbReference>
<dbReference type="GO" id="GO:0005524">
    <property type="term" value="F:ATP binding"/>
    <property type="evidence" value="ECO:0007669"/>
    <property type="project" value="UniProtKB-KW"/>
</dbReference>
<evidence type="ECO:0000259" key="5">
    <source>
        <dbReference type="PROSITE" id="PS50893"/>
    </source>
</evidence>
<dbReference type="Pfam" id="PF00005">
    <property type="entry name" value="ABC_tran"/>
    <property type="match status" value="1"/>
</dbReference>
<dbReference type="PANTHER" id="PTHR43335:SF4">
    <property type="entry name" value="ABC TRANSPORTER, ATP-BINDING PROTEIN"/>
    <property type="match status" value="1"/>
</dbReference>
<gene>
    <name evidence="6" type="ORF">EHS11_17630</name>
</gene>